<gene>
    <name evidence="2" type="ORF">CEPIT_LOCUS40537</name>
</gene>
<name>A0AAV0G6N5_9ASTE</name>
<evidence type="ECO:0000256" key="1">
    <source>
        <dbReference type="SAM" id="MobiDB-lite"/>
    </source>
</evidence>
<comment type="caution">
    <text evidence="2">The sequence shown here is derived from an EMBL/GenBank/DDBJ whole genome shotgun (WGS) entry which is preliminary data.</text>
</comment>
<dbReference type="AlphaFoldDB" id="A0AAV0G6N5"/>
<dbReference type="EMBL" id="CAMAPF010001049">
    <property type="protein sequence ID" value="CAH9143262.1"/>
    <property type="molecule type" value="Genomic_DNA"/>
</dbReference>
<dbReference type="PANTHER" id="PTHR34546:SF3">
    <property type="entry name" value="OS06G0153600 PROTEIN"/>
    <property type="match status" value="1"/>
</dbReference>
<feature type="compositionally biased region" description="Polar residues" evidence="1">
    <location>
        <begin position="289"/>
        <end position="299"/>
    </location>
</feature>
<proteinExistence type="predicted"/>
<reference evidence="2" key="1">
    <citation type="submission" date="2022-07" db="EMBL/GenBank/DDBJ databases">
        <authorList>
            <person name="Macas J."/>
            <person name="Novak P."/>
            <person name="Neumann P."/>
        </authorList>
    </citation>
    <scope>NUCLEOTIDE SEQUENCE</scope>
</reference>
<feature type="compositionally biased region" description="Basic and acidic residues" evidence="1">
    <location>
        <begin position="314"/>
        <end position="333"/>
    </location>
</feature>
<evidence type="ECO:0000313" key="2">
    <source>
        <dbReference type="EMBL" id="CAH9143262.1"/>
    </source>
</evidence>
<dbReference type="PANTHER" id="PTHR34546">
    <property type="entry name" value="OS06G0153600 PROTEIN"/>
    <property type="match status" value="1"/>
</dbReference>
<keyword evidence="3" id="KW-1185">Reference proteome</keyword>
<feature type="region of interest" description="Disordered" evidence="1">
    <location>
        <begin position="241"/>
        <end position="266"/>
    </location>
</feature>
<accession>A0AAV0G6N5</accession>
<feature type="region of interest" description="Disordered" evidence="1">
    <location>
        <begin position="1"/>
        <end position="62"/>
    </location>
</feature>
<feature type="compositionally biased region" description="Polar residues" evidence="1">
    <location>
        <begin position="241"/>
        <end position="265"/>
    </location>
</feature>
<evidence type="ECO:0000313" key="3">
    <source>
        <dbReference type="Proteomes" id="UP001152523"/>
    </source>
</evidence>
<sequence length="333" mass="36770">MAPGNDPDPIVLQQTHSGEREPATPELAPDSGVKWPSIPSPKLPPMNESGWPSVWFPPKSEPRVLTPEEQARLADDQAQQAALEVVIEFLNNTDVADDDDYDEEYDEYMDAIKYENGDIDEVIEEKERKRFDFFVKLFEEDSVLMDYYQKNCAGGEFRCLVCFAVREKGWKRFKGCAALVHHCLSIAKTTKRKAHQAFAESICKALGWDINKLIHSSNKSAEAPGNIDNYSKDGLDLSGSTADIANDNTGKVSGNENKSGGQSEINALAKGDNSKHIDILSCSIQDVESANTKGSPNGQDRTHAHSDAAQPALDLDHQEDKVPADLNEDKVHN</sequence>
<feature type="region of interest" description="Disordered" evidence="1">
    <location>
        <begin position="289"/>
        <end position="333"/>
    </location>
</feature>
<organism evidence="2 3">
    <name type="scientific">Cuscuta epithymum</name>
    <dbReference type="NCBI Taxonomy" id="186058"/>
    <lineage>
        <taxon>Eukaryota</taxon>
        <taxon>Viridiplantae</taxon>
        <taxon>Streptophyta</taxon>
        <taxon>Embryophyta</taxon>
        <taxon>Tracheophyta</taxon>
        <taxon>Spermatophyta</taxon>
        <taxon>Magnoliopsida</taxon>
        <taxon>eudicotyledons</taxon>
        <taxon>Gunneridae</taxon>
        <taxon>Pentapetalae</taxon>
        <taxon>asterids</taxon>
        <taxon>lamiids</taxon>
        <taxon>Solanales</taxon>
        <taxon>Convolvulaceae</taxon>
        <taxon>Cuscuteae</taxon>
        <taxon>Cuscuta</taxon>
        <taxon>Cuscuta subgen. Cuscuta</taxon>
    </lineage>
</organism>
<dbReference type="Proteomes" id="UP001152523">
    <property type="component" value="Unassembled WGS sequence"/>
</dbReference>
<protein>
    <submittedName>
        <fullName evidence="2">Uncharacterized protein</fullName>
    </submittedName>
</protein>